<feature type="region of interest" description="Disordered" evidence="1">
    <location>
        <begin position="1"/>
        <end position="93"/>
    </location>
</feature>
<comment type="caution">
    <text evidence="2">The sequence shown here is derived from an EMBL/GenBank/DDBJ whole genome shotgun (WGS) entry which is preliminary data.</text>
</comment>
<feature type="compositionally biased region" description="Low complexity" evidence="1">
    <location>
        <begin position="29"/>
        <end position="38"/>
    </location>
</feature>
<evidence type="ECO:0000313" key="3">
    <source>
        <dbReference type="Proteomes" id="UP000479710"/>
    </source>
</evidence>
<reference evidence="2 3" key="1">
    <citation type="submission" date="2019-11" db="EMBL/GenBank/DDBJ databases">
        <title>Whole genome sequence of Oryza granulata.</title>
        <authorList>
            <person name="Li W."/>
        </authorList>
    </citation>
    <scope>NUCLEOTIDE SEQUENCE [LARGE SCALE GENOMIC DNA]</scope>
    <source>
        <strain evidence="3">cv. Menghai</strain>
        <tissue evidence="2">Leaf</tissue>
    </source>
</reference>
<keyword evidence="3" id="KW-1185">Reference proteome</keyword>
<gene>
    <name evidence="2" type="ORF">E2562_013223</name>
</gene>
<protein>
    <submittedName>
        <fullName evidence="2">Uncharacterized protein</fullName>
    </submittedName>
</protein>
<sequence>MADGGAGILASGAKGSEGLRWQEGEIKVSASNSSAWGASNGGGERRGEQGTTAMAAHDVFADGAERKREKKEFSHSGGRDGIKGLRVVEKGFS</sequence>
<dbReference type="EMBL" id="SPHZ02000007">
    <property type="protein sequence ID" value="KAF0906825.1"/>
    <property type="molecule type" value="Genomic_DNA"/>
</dbReference>
<accession>A0A6G1D1Q3</accession>
<evidence type="ECO:0000256" key="1">
    <source>
        <dbReference type="SAM" id="MobiDB-lite"/>
    </source>
</evidence>
<name>A0A6G1D1Q3_9ORYZ</name>
<feature type="compositionally biased region" description="Basic and acidic residues" evidence="1">
    <location>
        <begin position="59"/>
        <end position="93"/>
    </location>
</feature>
<evidence type="ECO:0000313" key="2">
    <source>
        <dbReference type="EMBL" id="KAF0906825.1"/>
    </source>
</evidence>
<dbReference type="AlphaFoldDB" id="A0A6G1D1Q3"/>
<organism evidence="2 3">
    <name type="scientific">Oryza meyeriana var. granulata</name>
    <dbReference type="NCBI Taxonomy" id="110450"/>
    <lineage>
        <taxon>Eukaryota</taxon>
        <taxon>Viridiplantae</taxon>
        <taxon>Streptophyta</taxon>
        <taxon>Embryophyta</taxon>
        <taxon>Tracheophyta</taxon>
        <taxon>Spermatophyta</taxon>
        <taxon>Magnoliopsida</taxon>
        <taxon>Liliopsida</taxon>
        <taxon>Poales</taxon>
        <taxon>Poaceae</taxon>
        <taxon>BOP clade</taxon>
        <taxon>Oryzoideae</taxon>
        <taxon>Oryzeae</taxon>
        <taxon>Oryzinae</taxon>
        <taxon>Oryza</taxon>
        <taxon>Oryza meyeriana</taxon>
    </lineage>
</organism>
<dbReference type="Proteomes" id="UP000479710">
    <property type="component" value="Unassembled WGS sequence"/>
</dbReference>
<proteinExistence type="predicted"/>